<keyword evidence="1" id="KW-0812">Transmembrane</keyword>
<gene>
    <name evidence="3" type="ORF">HMPREF1316_1214</name>
</gene>
<feature type="domain" description="VanZ-like" evidence="2">
    <location>
        <begin position="112"/>
        <end position="190"/>
    </location>
</feature>
<evidence type="ECO:0000256" key="1">
    <source>
        <dbReference type="SAM" id="Phobius"/>
    </source>
</evidence>
<dbReference type="eggNOG" id="ENOG5032QXV">
    <property type="taxonomic scope" value="Bacteria"/>
</dbReference>
<keyword evidence="1" id="KW-1133">Transmembrane helix</keyword>
<dbReference type="EMBL" id="AWEZ01000067">
    <property type="protein sequence ID" value="ERL06323.1"/>
    <property type="molecule type" value="Genomic_DNA"/>
</dbReference>
<evidence type="ECO:0000313" key="4">
    <source>
        <dbReference type="Proteomes" id="UP000016638"/>
    </source>
</evidence>
<keyword evidence="4" id="KW-1185">Reference proteome</keyword>
<evidence type="ECO:0000313" key="3">
    <source>
        <dbReference type="EMBL" id="ERL06323.1"/>
    </source>
</evidence>
<dbReference type="STRING" id="1125712.HMPREF1316_1214"/>
<evidence type="ECO:0000259" key="2">
    <source>
        <dbReference type="Pfam" id="PF04892"/>
    </source>
</evidence>
<dbReference type="Pfam" id="PF04892">
    <property type="entry name" value="VanZ"/>
    <property type="match status" value="1"/>
</dbReference>
<proteinExistence type="predicted"/>
<dbReference type="InterPro" id="IPR006976">
    <property type="entry name" value="VanZ-like"/>
</dbReference>
<dbReference type="AlphaFoldDB" id="U2TJG0"/>
<feature type="transmembrane region" description="Helical" evidence="1">
    <location>
        <begin position="66"/>
        <end position="86"/>
    </location>
</feature>
<accession>U2TJG0</accession>
<comment type="caution">
    <text evidence="3">The sequence shown here is derived from an EMBL/GenBank/DDBJ whole genome shotgun (WGS) entry which is preliminary data.</text>
</comment>
<organism evidence="3 4">
    <name type="scientific">Olsenella profusa F0195</name>
    <dbReference type="NCBI Taxonomy" id="1125712"/>
    <lineage>
        <taxon>Bacteria</taxon>
        <taxon>Bacillati</taxon>
        <taxon>Actinomycetota</taxon>
        <taxon>Coriobacteriia</taxon>
        <taxon>Coriobacteriales</taxon>
        <taxon>Atopobiaceae</taxon>
        <taxon>Olsenella</taxon>
    </lineage>
</organism>
<sequence>MMRLIVALATVVGDILEAFFVPLPLALAVAVVVTLAPFVWCQHAAHVRGALFAGARAWATALRGDAALRGEGALVTFVVLVASRTLMGRGYWSDPLCVLWEGWGLHDSNGDFTGEGFENLLLLMPVAVALLDVLLRRHASRHPLARAIVSVGVLSLLIEACQLVLHVGTFQVADLTYNTLGGALAAAGYWHWWKRHHDKGESRG</sequence>
<dbReference type="Proteomes" id="UP000016638">
    <property type="component" value="Unassembled WGS sequence"/>
</dbReference>
<feature type="transmembrane region" description="Helical" evidence="1">
    <location>
        <begin position="147"/>
        <end position="169"/>
    </location>
</feature>
<dbReference type="PATRIC" id="fig|1125712.3.peg.2212"/>
<feature type="transmembrane region" description="Helical" evidence="1">
    <location>
        <begin position="23"/>
        <end position="45"/>
    </location>
</feature>
<feature type="transmembrane region" description="Helical" evidence="1">
    <location>
        <begin position="116"/>
        <end position="135"/>
    </location>
</feature>
<reference evidence="3 4" key="1">
    <citation type="submission" date="2013-08" db="EMBL/GenBank/DDBJ databases">
        <authorList>
            <person name="Durkin A.S."/>
            <person name="Haft D.R."/>
            <person name="McCorrison J."/>
            <person name="Torralba M."/>
            <person name="Gillis M."/>
            <person name="Haft D.H."/>
            <person name="Methe B."/>
            <person name="Sutton G."/>
            <person name="Nelson K.E."/>
        </authorList>
    </citation>
    <scope>NUCLEOTIDE SEQUENCE [LARGE SCALE GENOMIC DNA]</scope>
    <source>
        <strain evidence="3 4">F0195</strain>
    </source>
</reference>
<keyword evidence="1" id="KW-0472">Membrane</keyword>
<feature type="transmembrane region" description="Helical" evidence="1">
    <location>
        <begin position="175"/>
        <end position="193"/>
    </location>
</feature>
<protein>
    <submittedName>
        <fullName evidence="3">VanZ-like domain protein</fullName>
    </submittedName>
</protein>
<name>U2TJG0_9ACTN</name>